<sequence>MQKPDADGYVNINWPSKTIPHGGIFHTRTVQPSAEQQQFLKVLLEESKMSIAQRKKSALALREYDDKPQRAPPQMPLVRPRTSKRRSLSSIRESGAFEFEPVPLKRGEDREKLKQRLADLMAYGDKPDQMPPPPPRLAKPKPKLPTAKETWHDLVTQIRERAEWLAEMEYLGQAGPHREIIKEQIAERMRALDALGIDSECSSARSADSGFSTLRSRESRKGSSAAKSVRSNHSNGSQGKPASVHSSRSQEKSKSAVGSGRKKTKEENVTAYEKLSPLQYSLRRRQ</sequence>
<feature type="region of interest" description="Disordered" evidence="1">
    <location>
        <begin position="123"/>
        <end position="146"/>
    </location>
</feature>
<dbReference type="PANTHER" id="PTHR28348">
    <property type="entry name" value="UPF0193 PROTEIN EVG1"/>
    <property type="match status" value="1"/>
</dbReference>
<feature type="compositionally biased region" description="Polar residues" evidence="1">
    <location>
        <begin position="202"/>
        <end position="214"/>
    </location>
</feature>
<dbReference type="Pfam" id="PF05250">
    <property type="entry name" value="UPF0193"/>
    <property type="match status" value="1"/>
</dbReference>
<dbReference type="InterPro" id="IPR007914">
    <property type="entry name" value="UPF0193"/>
</dbReference>
<gene>
    <name evidence="2" type="ORF">ABMA27_014458</name>
</gene>
<proteinExistence type="predicted"/>
<accession>A0ABR3I935</accession>
<reference evidence="2 3" key="1">
    <citation type="submission" date="2024-06" db="EMBL/GenBank/DDBJ databases">
        <title>A chromosome-level genome assembly of beet webworm, Loxostege sticticalis.</title>
        <authorList>
            <person name="Zhang Y."/>
        </authorList>
    </citation>
    <scope>NUCLEOTIDE SEQUENCE [LARGE SCALE GENOMIC DNA]</scope>
    <source>
        <strain evidence="2">AQ026</strain>
        <tissue evidence="2">Whole body</tissue>
    </source>
</reference>
<evidence type="ECO:0000313" key="3">
    <source>
        <dbReference type="Proteomes" id="UP001549920"/>
    </source>
</evidence>
<dbReference type="PANTHER" id="PTHR28348:SF1">
    <property type="entry name" value="UPF0193 PROTEIN EVG1"/>
    <property type="match status" value="1"/>
</dbReference>
<dbReference type="Proteomes" id="UP001549920">
    <property type="component" value="Unassembled WGS sequence"/>
</dbReference>
<evidence type="ECO:0000256" key="1">
    <source>
        <dbReference type="SAM" id="MobiDB-lite"/>
    </source>
</evidence>
<name>A0ABR3I935_LOXSC</name>
<dbReference type="EMBL" id="JBEUOH010000006">
    <property type="protein sequence ID" value="KAL0892749.1"/>
    <property type="molecule type" value="Genomic_DNA"/>
</dbReference>
<feature type="region of interest" description="Disordered" evidence="1">
    <location>
        <begin position="62"/>
        <end position="89"/>
    </location>
</feature>
<protein>
    <submittedName>
        <fullName evidence="2">Uncharacterized protein</fullName>
    </submittedName>
</protein>
<feature type="region of interest" description="Disordered" evidence="1">
    <location>
        <begin position="202"/>
        <end position="286"/>
    </location>
</feature>
<keyword evidence="3" id="KW-1185">Reference proteome</keyword>
<evidence type="ECO:0000313" key="2">
    <source>
        <dbReference type="EMBL" id="KAL0892749.1"/>
    </source>
</evidence>
<comment type="caution">
    <text evidence="2">The sequence shown here is derived from an EMBL/GenBank/DDBJ whole genome shotgun (WGS) entry which is preliminary data.</text>
</comment>
<organism evidence="2 3">
    <name type="scientific">Loxostege sticticalis</name>
    <name type="common">Beet webworm moth</name>
    <dbReference type="NCBI Taxonomy" id="481309"/>
    <lineage>
        <taxon>Eukaryota</taxon>
        <taxon>Metazoa</taxon>
        <taxon>Ecdysozoa</taxon>
        <taxon>Arthropoda</taxon>
        <taxon>Hexapoda</taxon>
        <taxon>Insecta</taxon>
        <taxon>Pterygota</taxon>
        <taxon>Neoptera</taxon>
        <taxon>Endopterygota</taxon>
        <taxon>Lepidoptera</taxon>
        <taxon>Glossata</taxon>
        <taxon>Ditrysia</taxon>
        <taxon>Pyraloidea</taxon>
        <taxon>Crambidae</taxon>
        <taxon>Pyraustinae</taxon>
        <taxon>Loxostege</taxon>
    </lineage>
</organism>
<feature type="compositionally biased region" description="Polar residues" evidence="1">
    <location>
        <begin position="225"/>
        <end position="247"/>
    </location>
</feature>